<dbReference type="PROSITE" id="PS50405">
    <property type="entry name" value="GST_CTER"/>
    <property type="match status" value="1"/>
</dbReference>
<evidence type="ECO:0000313" key="6">
    <source>
        <dbReference type="Proteomes" id="UP000253729"/>
    </source>
</evidence>
<dbReference type="InterPro" id="IPR010987">
    <property type="entry name" value="Glutathione-S-Trfase_C-like"/>
</dbReference>
<dbReference type="GO" id="GO:0006749">
    <property type="term" value="P:glutathione metabolic process"/>
    <property type="evidence" value="ECO:0007669"/>
    <property type="project" value="TreeGrafter"/>
</dbReference>
<dbReference type="SUPFAM" id="SSF47616">
    <property type="entry name" value="GST C-terminal domain-like"/>
    <property type="match status" value="1"/>
</dbReference>
<dbReference type="PANTHER" id="PTHR11365">
    <property type="entry name" value="5-OXOPROLINASE RELATED"/>
    <property type="match status" value="1"/>
</dbReference>
<dbReference type="Gene3D" id="3.40.30.10">
    <property type="entry name" value="Glutaredoxin"/>
    <property type="match status" value="1"/>
</dbReference>
<dbReference type="SUPFAM" id="SSF52833">
    <property type="entry name" value="Thioredoxin-like"/>
    <property type="match status" value="1"/>
</dbReference>
<dbReference type="InterPro" id="IPR003692">
    <property type="entry name" value="Hydantoinase_B"/>
</dbReference>
<evidence type="ECO:0000256" key="1">
    <source>
        <dbReference type="ARBA" id="ARBA00010403"/>
    </source>
</evidence>
<dbReference type="Pfam" id="PF01968">
    <property type="entry name" value="Hydantoinase_A"/>
    <property type="match status" value="1"/>
</dbReference>
<dbReference type="RefSeq" id="XP_026630121.1">
    <property type="nucleotide sequence ID" value="XM_026774531.1"/>
</dbReference>
<dbReference type="GO" id="GO:0005829">
    <property type="term" value="C:cytosol"/>
    <property type="evidence" value="ECO:0007669"/>
    <property type="project" value="TreeGrafter"/>
</dbReference>
<keyword evidence="6" id="KW-1185">Reference proteome</keyword>
<dbReference type="Gene3D" id="1.20.1050.10">
    <property type="match status" value="1"/>
</dbReference>
<dbReference type="PROSITE" id="PS50404">
    <property type="entry name" value="GST_NTER"/>
    <property type="match status" value="1"/>
</dbReference>
<dbReference type="InterPro" id="IPR040079">
    <property type="entry name" value="Glutathione_S-Trfase"/>
</dbReference>
<evidence type="ECO:0000259" key="4">
    <source>
        <dbReference type="PROSITE" id="PS50405"/>
    </source>
</evidence>
<organism evidence="5 6">
    <name type="scientific">Aspergillus welwitschiae</name>
    <dbReference type="NCBI Taxonomy" id="1341132"/>
    <lineage>
        <taxon>Eukaryota</taxon>
        <taxon>Fungi</taxon>
        <taxon>Dikarya</taxon>
        <taxon>Ascomycota</taxon>
        <taxon>Pezizomycotina</taxon>
        <taxon>Eurotiomycetes</taxon>
        <taxon>Eurotiomycetidae</taxon>
        <taxon>Eurotiales</taxon>
        <taxon>Aspergillaceae</taxon>
        <taxon>Aspergillus</taxon>
        <taxon>Aspergillus subgen. Circumdati</taxon>
    </lineage>
</organism>
<feature type="region of interest" description="Disordered" evidence="2">
    <location>
        <begin position="1368"/>
        <end position="1388"/>
    </location>
</feature>
<dbReference type="Pfam" id="PF19278">
    <property type="entry name" value="Hydant_A_C"/>
    <property type="match status" value="1"/>
</dbReference>
<feature type="domain" description="GST C-terminal" evidence="4">
    <location>
        <begin position="1788"/>
        <end position="1924"/>
    </location>
</feature>
<reference evidence="5 6" key="1">
    <citation type="submission" date="2018-07" db="EMBL/GenBank/DDBJ databases">
        <title>The genomes of Aspergillus section Nigri reveals drivers in fungal speciation.</title>
        <authorList>
            <consortium name="DOE Joint Genome Institute"/>
            <person name="Vesth T.C."/>
            <person name="Nybo J."/>
            <person name="Theobald S."/>
            <person name="Brandl J."/>
            <person name="Frisvad J.C."/>
            <person name="Nielsen K.F."/>
            <person name="Lyhne E.K."/>
            <person name="Kogle M.E."/>
            <person name="Kuo A."/>
            <person name="Riley R."/>
            <person name="Clum A."/>
            <person name="Nolan M."/>
            <person name="Lipzen A."/>
            <person name="Salamov A."/>
            <person name="Henrissat B."/>
            <person name="Wiebenga A."/>
            <person name="De vries R.P."/>
            <person name="Grigoriev I.V."/>
            <person name="Mortensen U.H."/>
            <person name="Andersen M.R."/>
            <person name="Baker S.E."/>
        </authorList>
    </citation>
    <scope>NUCLEOTIDE SEQUENCE [LARGE SCALE GENOMIC DNA]</scope>
    <source>
        <strain evidence="5 6">CBS 139.54b</strain>
    </source>
</reference>
<proteinExistence type="inferred from homology"/>
<dbReference type="InterPro" id="IPR036249">
    <property type="entry name" value="Thioredoxin-like_sf"/>
</dbReference>
<dbReference type="PANTHER" id="PTHR11365:SF2">
    <property type="entry name" value="5-OXOPROLINASE"/>
    <property type="match status" value="1"/>
</dbReference>
<protein>
    <submittedName>
        <fullName evidence="5">Hydantoinase/oxoprolinase-domain-containing protein</fullName>
    </submittedName>
</protein>
<accession>A0A3F3QDH5</accession>
<dbReference type="InterPro" id="IPR002821">
    <property type="entry name" value="Hydantoinase_A"/>
</dbReference>
<dbReference type="Proteomes" id="UP000253729">
    <property type="component" value="Unassembled WGS sequence"/>
</dbReference>
<evidence type="ECO:0000256" key="2">
    <source>
        <dbReference type="SAM" id="MobiDB-lite"/>
    </source>
</evidence>
<dbReference type="InterPro" id="IPR049517">
    <property type="entry name" value="ACX-like_C"/>
</dbReference>
<dbReference type="GeneID" id="38142887"/>
<dbReference type="STRING" id="1341132.A0A3F3QDH5"/>
<dbReference type="Pfam" id="PF05378">
    <property type="entry name" value="Hydant_A_N"/>
    <property type="match status" value="1"/>
</dbReference>
<dbReference type="InterPro" id="IPR004045">
    <property type="entry name" value="Glutathione_S-Trfase_N"/>
</dbReference>
<dbReference type="SFLD" id="SFLDG00358">
    <property type="entry name" value="Main_(cytGST)"/>
    <property type="match status" value="1"/>
</dbReference>
<dbReference type="SFLD" id="SFLDS00019">
    <property type="entry name" value="Glutathione_Transferase_(cytos"/>
    <property type="match status" value="1"/>
</dbReference>
<sequence>MAASGISISIDSGSTFTDIYASIPGKSQDITLKLPSVDPQKYHDAPTEGIRRVLEIASGSQIPCGRPLNLSEVKSIRMGTTVAANALSEGKGERSALVITKGFRDLLLLGDQAPLDLFGFTVPKPMALYEKVLEVDERVILEPSPDDPGGQAANVDPDKVLDTGVSQQVIRIVREPYWGIVEQHFVEMHDRGIRSVSICLMHSSVYPNHEFRLADLARKAGLNVTVSSLLNPKIGMVARAESATLHAYITPVIRKHVEHFRNLFVGQMRDPTLPPCEFMQNDGTMAHIHDIVGSKGILSSSVGGLLGYASTCYDRSSGKPLIGFDMGGTSTKISRFAGEYERVTTTLAGNTVELPQLNINTIATGGSSQLYWSKGSAEVGPDSVGAHPGPACYQKGGPLTVTDANLLLGRLVPECFPKVCGPNGDKTLDIEVTRRMFNDLCSDINNGANSDATKLTPEQAALNFLRIAEKNMCRAILRQTETRGYEASGHDLVAFGGAAGQHACFIASSLGINRVILHHHSSMLSAYGMAFGSLVSDLEEPLECVFRRDTIPRIREIEASLRVRAESELRERGIGDADDIQFKVEILMHYEGSDTIIAISKPENELELTVKFADVHKKKYGFIAARPVVACTVRLRAVGLKKPPSDLSPAQQFACLGEFRAPSREARVMTKDVYFGERGWQRTPVYRLESLRTADRIEGPALIVDNTQTILVTPNAQATILRSHVVIDIASPTAHAVVQKIAIDPLQFAIFDYRFSSMMKKMKRTLRRTEMSSEMKKHLKFSCGIFSANSRLIACAPFGPSHISTMKCAVQSNRGNWKHKLQDGDILVFRQPMVTPVFHGGVIVFYCTSSGIFTDSSALISKEPWQEDGEIIPAEVVRDGAMDEESIEKYILSDRKQHSDCSDSSYLADNLANLRVLVDANQQVRERLMKLLEGQEMKVVSAYVRAMERRPETAVRQLLRIVHDKRGGRPLVATDLMSDGSPICLKITIDYDKGEADFDFTGTARTNFPAHVAQAAIMYLLHHWIKGEIRFSQGLLNPINIILPSQAGSTPNPQSDNTISNRRVASHHVLELMLQCFDIYSSGRLHNLMFSVRGQITPDGTYIPGFMHQETIVGGSCAGPDWHGKNAMEVGTTKTRIIDAELLERQYPCLVWEFSVRHGSGGRGQFYGGDGCNRVIEFLKPVSLTVMSECQPPSSDGFHGGCHGEAGVNLLIKKVTSDREPNQVVNLGPKSTTNVCKGDTLIIQTSGGSGWGEPTASDASVYRRRSQYVLSPRPSTALVTANSPQRNFDVSTTMDHPSLSSEVDTTIHSTASSLLHPSLTSVAEDASTLAAHQDPQLVPTHRQGQVSIDEDSLHGLQCAVEELDYSRQTHQSQNQHHHQHTHLQSLVKRPDQHIDIRTILDPPDLDAWRERLFNVDEMIVLSEEQFLTYFPHIDNVYSHRSTQHYKRKPLISHYWDCRLKGRPPGTPKSNDPNKKKRKRTARQRDLCDVKIKITEYFPGHDVMGSDLGVLDGLGVPSPVLQESAVREQQQTQNQQFGLLTPSLNPPLPEGHPGVNGQRFFTIQRVNGNGANGKNDGVSGGHRHTLEDSDRVKKNSVQRFLLQEVKEKKRSLNCLSPTIFPARQLHLHFPSTMLRRSILLLKPLPFGNLSRRVSSAVRTRLIALPSNHHRTQTRVMATQNQIQKQYHTKATGLAAQTVAHRSQDNELKLYGSCFCPFVQRVWVALEIKGIPYQYIEVDPYKKPQSLLDVNPRGLVPALRHGDWGSYESSVLLEYLEDLNVGTPLLPPGDAKLRAHCRLWTDFINRHIVPNFYRVLQEQDTHKQITNAQELRDAFNTLVGAADAQGPFFLGAQISFVDVQVAPWIIRLRRALKPYRGWPDPEPGSRWGAWVDAIENNEHIQATTSTDELYLDSYERYAQNRPNTSQVANAINSGRGLP</sequence>
<evidence type="ECO:0000259" key="3">
    <source>
        <dbReference type="PROSITE" id="PS50404"/>
    </source>
</evidence>
<dbReference type="Pfam" id="PF13417">
    <property type="entry name" value="GST_N_3"/>
    <property type="match status" value="1"/>
</dbReference>
<dbReference type="EMBL" id="KZ852036">
    <property type="protein sequence ID" value="RDH37099.1"/>
    <property type="molecule type" value="Genomic_DNA"/>
</dbReference>
<evidence type="ECO:0000313" key="5">
    <source>
        <dbReference type="EMBL" id="RDH37099.1"/>
    </source>
</evidence>
<name>A0A3F3QDH5_9EURO</name>
<feature type="region of interest" description="Disordered" evidence="2">
    <location>
        <begin position="1459"/>
        <end position="1483"/>
    </location>
</feature>
<dbReference type="InterPro" id="IPR045079">
    <property type="entry name" value="Oxoprolinase-like"/>
</dbReference>
<dbReference type="InterPro" id="IPR036282">
    <property type="entry name" value="Glutathione-S-Trfase_C_sf"/>
</dbReference>
<dbReference type="CDD" id="cd00299">
    <property type="entry name" value="GST_C_family"/>
    <property type="match status" value="1"/>
</dbReference>
<dbReference type="InterPro" id="IPR008040">
    <property type="entry name" value="Hydant_A_N"/>
</dbReference>
<dbReference type="Pfam" id="PF13410">
    <property type="entry name" value="GST_C_2"/>
    <property type="match status" value="1"/>
</dbReference>
<dbReference type="GO" id="GO:0017168">
    <property type="term" value="F:5-oxoprolinase (ATP-hydrolyzing) activity"/>
    <property type="evidence" value="ECO:0007669"/>
    <property type="project" value="TreeGrafter"/>
</dbReference>
<gene>
    <name evidence="5" type="ORF">BDQ94DRAFT_183962</name>
</gene>
<feature type="domain" description="GST N-terminal" evidence="3">
    <location>
        <begin position="1704"/>
        <end position="1782"/>
    </location>
</feature>
<comment type="similarity">
    <text evidence="1">Belongs to the oxoprolinase family.</text>
</comment>
<dbReference type="CDD" id="cd00570">
    <property type="entry name" value="GST_N_family"/>
    <property type="match status" value="1"/>
</dbReference>
<dbReference type="Pfam" id="PF02538">
    <property type="entry name" value="Hydantoinase_B"/>
    <property type="match status" value="1"/>
</dbReference>